<evidence type="ECO:0000256" key="12">
    <source>
        <dbReference type="ARBA" id="ARBA00030179"/>
    </source>
</evidence>
<dbReference type="PANTHER" id="PTHR45887">
    <property type="entry name" value="TRANSLATION INITIATION FACTOR EIF-2B SUBUNIT EPSILON"/>
    <property type="match status" value="1"/>
</dbReference>
<gene>
    <name evidence="22" type="ORF">EV356DRAFT_521811</name>
</gene>
<feature type="region of interest" description="Disordered" evidence="19">
    <location>
        <begin position="799"/>
        <end position="820"/>
    </location>
</feature>
<dbReference type="InterPro" id="IPR003307">
    <property type="entry name" value="W2_domain"/>
</dbReference>
<proteinExistence type="inferred from homology"/>
<feature type="region of interest" description="Disordered" evidence="19">
    <location>
        <begin position="311"/>
        <end position="341"/>
    </location>
</feature>
<evidence type="ECO:0000259" key="21">
    <source>
        <dbReference type="PROSITE" id="PS51363"/>
    </source>
</evidence>
<feature type="domain" description="Response regulatory" evidence="20">
    <location>
        <begin position="351"/>
        <end position="465"/>
    </location>
</feature>
<evidence type="ECO:0000256" key="14">
    <source>
        <dbReference type="ARBA" id="ARBA00044144"/>
    </source>
</evidence>
<dbReference type="EMBL" id="ML991781">
    <property type="protein sequence ID" value="KAF2237301.1"/>
    <property type="molecule type" value="Genomic_DNA"/>
</dbReference>
<dbReference type="FunFam" id="1.10.10.10:FF:000027">
    <property type="entry name" value="Heat shock transcription factor 1"/>
    <property type="match status" value="1"/>
</dbReference>
<comment type="subunit">
    <text evidence="16">Component of the translation initiation factor 2B (eIF2B) complex which is a heterodecamer of two sets of five different subunits: alpha, beta, gamma, delta and epsilon. Subunits alpha, beta and delta comprise a regulatory subcomplex and subunits epsilon and gamma comprise a catalytic subcomplex. Within the complex, the hexameric regulatory complex resides at the center, with the two heterodimeric catalytic subcomplexes bound on opposite sides.</text>
</comment>
<dbReference type="Gene3D" id="1.10.10.10">
    <property type="entry name" value="Winged helix-like DNA-binding domain superfamily/Winged helix DNA-binding domain"/>
    <property type="match status" value="1"/>
</dbReference>
<dbReference type="InterPro" id="IPR056764">
    <property type="entry name" value="LbH_EIF2B3/5"/>
</dbReference>
<dbReference type="Pfam" id="PF02020">
    <property type="entry name" value="W2"/>
    <property type="match status" value="1"/>
</dbReference>
<comment type="similarity">
    <text evidence="3">Belongs to the eIF-2B gamma/epsilon subunits family.</text>
</comment>
<dbReference type="GO" id="GO:0005829">
    <property type="term" value="C:cytosol"/>
    <property type="evidence" value="ECO:0007669"/>
    <property type="project" value="UniProtKB-SubCell"/>
</dbReference>
<reference evidence="22" key="1">
    <citation type="journal article" date="2020" name="Stud. Mycol.">
        <title>101 Dothideomycetes genomes: a test case for predicting lifestyles and emergence of pathogens.</title>
        <authorList>
            <person name="Haridas S."/>
            <person name="Albert R."/>
            <person name="Binder M."/>
            <person name="Bloem J."/>
            <person name="Labutti K."/>
            <person name="Salamov A."/>
            <person name="Andreopoulos B."/>
            <person name="Baker S."/>
            <person name="Barry K."/>
            <person name="Bills G."/>
            <person name="Bluhm B."/>
            <person name="Cannon C."/>
            <person name="Castanera R."/>
            <person name="Culley D."/>
            <person name="Daum C."/>
            <person name="Ezra D."/>
            <person name="Gonzalez J."/>
            <person name="Henrissat B."/>
            <person name="Kuo A."/>
            <person name="Liang C."/>
            <person name="Lipzen A."/>
            <person name="Lutzoni F."/>
            <person name="Magnuson J."/>
            <person name="Mondo S."/>
            <person name="Nolan M."/>
            <person name="Ohm R."/>
            <person name="Pangilinan J."/>
            <person name="Park H.-J."/>
            <person name="Ramirez L."/>
            <person name="Alfaro M."/>
            <person name="Sun H."/>
            <person name="Tritt A."/>
            <person name="Yoshinaga Y."/>
            <person name="Zwiers L.-H."/>
            <person name="Turgeon B."/>
            <person name="Goodwin S."/>
            <person name="Spatafora J."/>
            <person name="Crous P."/>
            <person name="Grigoriev I."/>
        </authorList>
    </citation>
    <scope>NUCLEOTIDE SEQUENCE</scope>
    <source>
        <strain evidence="22">Tuck. ex Michener</strain>
    </source>
</reference>
<evidence type="ECO:0000256" key="3">
    <source>
        <dbReference type="ARBA" id="ARBA00007878"/>
    </source>
</evidence>
<evidence type="ECO:0000256" key="2">
    <source>
        <dbReference type="ARBA" id="ARBA00004514"/>
    </source>
</evidence>
<feature type="compositionally biased region" description="Acidic residues" evidence="19">
    <location>
        <begin position="1289"/>
        <end position="1313"/>
    </location>
</feature>
<feature type="region of interest" description="Disordered" evidence="19">
    <location>
        <begin position="251"/>
        <end position="287"/>
    </location>
</feature>
<dbReference type="Proteomes" id="UP000800092">
    <property type="component" value="Unassembled WGS sequence"/>
</dbReference>
<dbReference type="InterPro" id="IPR011006">
    <property type="entry name" value="CheY-like_superfamily"/>
</dbReference>
<evidence type="ECO:0000256" key="18">
    <source>
        <dbReference type="SAM" id="Coils"/>
    </source>
</evidence>
<dbReference type="InterPro" id="IPR035543">
    <property type="entry name" value="eIF-2B_epsilon_N"/>
</dbReference>
<evidence type="ECO:0000256" key="7">
    <source>
        <dbReference type="ARBA" id="ARBA00022917"/>
    </source>
</evidence>
<dbReference type="Pfam" id="PF25084">
    <property type="entry name" value="LbH_EIF2B"/>
    <property type="match status" value="1"/>
</dbReference>
<keyword evidence="8" id="KW-0805">Transcription regulation</keyword>
<dbReference type="Gene3D" id="3.40.50.2300">
    <property type="match status" value="1"/>
</dbReference>
<evidence type="ECO:0000256" key="6">
    <source>
        <dbReference type="ARBA" id="ARBA00022540"/>
    </source>
</evidence>
<dbReference type="CDD" id="cd04197">
    <property type="entry name" value="eIF-2B_epsilon_N"/>
    <property type="match status" value="1"/>
</dbReference>
<evidence type="ECO:0000256" key="17">
    <source>
        <dbReference type="PROSITE-ProRule" id="PRU00169"/>
    </source>
</evidence>
<evidence type="ECO:0000313" key="23">
    <source>
        <dbReference type="Proteomes" id="UP000800092"/>
    </source>
</evidence>
<evidence type="ECO:0000256" key="8">
    <source>
        <dbReference type="ARBA" id="ARBA00023015"/>
    </source>
</evidence>
<dbReference type="InterPro" id="IPR001789">
    <property type="entry name" value="Sig_transdc_resp-reg_receiver"/>
</dbReference>
<dbReference type="FunFam" id="3.40.50.2300:FF:000212">
    <property type="entry name" value="Stress response regulator/HFS transcription factor"/>
    <property type="match status" value="1"/>
</dbReference>
<feature type="compositionally biased region" description="Polar residues" evidence="19">
    <location>
        <begin position="504"/>
        <end position="517"/>
    </location>
</feature>
<evidence type="ECO:0000256" key="19">
    <source>
        <dbReference type="SAM" id="MobiDB-lite"/>
    </source>
</evidence>
<dbReference type="InterPro" id="IPR000232">
    <property type="entry name" value="HSF_DNA-bd"/>
</dbReference>
<dbReference type="InterPro" id="IPR036388">
    <property type="entry name" value="WH-like_DNA-bd_sf"/>
</dbReference>
<evidence type="ECO:0000256" key="1">
    <source>
        <dbReference type="ARBA" id="ARBA00004123"/>
    </source>
</evidence>
<dbReference type="GO" id="GO:0005851">
    <property type="term" value="C:eukaryotic translation initiation factor 2B complex"/>
    <property type="evidence" value="ECO:0007669"/>
    <property type="project" value="TreeGrafter"/>
</dbReference>
<sequence>MLENPSDESVVRWGNEGDSFVVLENEKFTKHILPKHFKHSNFASFVRQLNKYDFHKVRHNNEDNGQSPYGAGAWEFKHPDFKMNNKDALDNIRRKAPAPRKPNQAADEMVPTQQMDLVNSQLVATQQQLQQLQERYNELNIHHSMLLQELIGVQKTVVNHEHVMQNVMSFLHSVDAQRRRDSRTHNPFAHSADGVQNGATEPPPQNLGPGEEDEPASPLQHASKLLQETNADVMLNPRNLEHMNELTIRMNGTITTPPPSIDARNGGRPPSRNTAPPSATSNASGRYGELDNMVYPVGQTQGIDPMYSEHINNIPYPMPTKPPEPTDPRYQTQEPRKKSAQYDPGWIRQPQILLVEDDPTCRRIGGKFLYAFNCSIDSALDGLEAVNKLNAGSKYDLVLMDIIMPNLDGVSACHLIRQFDSTPIVAMTSNIRSDDISMYFQHGMNDVLPKPFTKEGLLNMLEKHLGHLKKPMHELNAMGVPQAVQPLAHTSAKQSMKEEDSPGKSPNTISSWSSPNQHLPGVSPVTSSVPDDYMNSVQGHPGTYGLQPGLTPAMGYGSSPQTPMGAPRPNQHRRQISDITGGDDLNNSAKRQQIIAHGKQGEEEREEPLQAIILADSFETKFAPFTLEKPRCLLPLANTPLIEYTLEFLANAGVEEVYIYCGAHTDQVEAYLQQTKWTAASSPFLKLEPLRSTSTSIGDAMRDLDKRALLAHDFLVVYGDVVANLDLQPALAAHRARRAQDKNAIMTMLLRVAGPAPHRTKSQARAPAFLLDPAKNRCLHYEQVAHAAYDASAAVSSSSSSATPLSPSTPRSPSSAAAAASSSSSRRIMLDPEVLGAATSLELRTDLIDPGIDICTPDVLALWSDYFDVVAPRSGFLYSVLKDWELNGKTVHTYIVDDAYAARVRDLSAYAAVARDVVGRWAYPLAPDSNLVRGQGYRYMKGGWYRDGGVVLARSCVVGRGSVVGRDAVVGEGSVVVGSVVGKGCRIGRNVRLEGVHLWDGVVVGDGTVVKQAIIGEMATVGKKCRIEPGALISFGVEIADGVTVKGTSRITRAETDEHPKPANDAKVVGEGGEGYDFVEDEDEDDAQDLVTSSLIYSSAGLATSTDSISTLNEEDSDDNISQASGADTFQHDASNSIFDSMQKGDKWEDIQVELMALRLSTNASDYQVRKAIAVAFMKRIEQLMEGSGLSLKSAVESTLQENKGLIQRNLGDAGKSGKMDQVDLLLLMQADLVHRKDGDKILVFVCTELYKADVLEKEAFEQWWGDVKSSADESMRKVRERTRQFMDVLEEEEEDSSDDEEAEEEESEDEDD</sequence>
<dbReference type="GO" id="GO:0003743">
    <property type="term" value="F:translation initiation factor activity"/>
    <property type="evidence" value="ECO:0007669"/>
    <property type="project" value="UniProtKB-KW"/>
</dbReference>
<feature type="modified residue" description="4-aspartylphosphate" evidence="17">
    <location>
        <position position="401"/>
    </location>
</feature>
<dbReference type="OrthoDB" id="424572at2759"/>
<evidence type="ECO:0000256" key="15">
    <source>
        <dbReference type="ARBA" id="ARBA00044345"/>
    </source>
</evidence>
<feature type="compositionally biased region" description="Polar residues" evidence="19">
    <location>
        <begin position="271"/>
        <end position="284"/>
    </location>
</feature>
<evidence type="ECO:0000256" key="5">
    <source>
        <dbReference type="ARBA" id="ARBA00022490"/>
    </source>
</evidence>
<organism evidence="22 23">
    <name type="scientific">Viridothelium virens</name>
    <name type="common">Speckled blister lichen</name>
    <name type="synonym">Trypethelium virens</name>
    <dbReference type="NCBI Taxonomy" id="1048519"/>
    <lineage>
        <taxon>Eukaryota</taxon>
        <taxon>Fungi</taxon>
        <taxon>Dikarya</taxon>
        <taxon>Ascomycota</taxon>
        <taxon>Pezizomycotina</taxon>
        <taxon>Dothideomycetes</taxon>
        <taxon>Dothideomycetes incertae sedis</taxon>
        <taxon>Trypetheliales</taxon>
        <taxon>Trypetheliaceae</taxon>
        <taxon>Viridothelium</taxon>
    </lineage>
</organism>
<dbReference type="SUPFAM" id="SSF48371">
    <property type="entry name" value="ARM repeat"/>
    <property type="match status" value="1"/>
</dbReference>
<evidence type="ECO:0000256" key="10">
    <source>
        <dbReference type="ARBA" id="ARBA00023163"/>
    </source>
</evidence>
<dbReference type="SUPFAM" id="SSF53448">
    <property type="entry name" value="Nucleotide-diphospho-sugar transferases"/>
    <property type="match status" value="1"/>
</dbReference>
<dbReference type="PROSITE" id="PS51363">
    <property type="entry name" value="W2"/>
    <property type="match status" value="1"/>
</dbReference>
<keyword evidence="6" id="KW-0396">Initiation factor</keyword>
<dbReference type="InterPro" id="IPR036390">
    <property type="entry name" value="WH_DNA-bd_sf"/>
</dbReference>
<feature type="compositionally biased region" description="Basic and acidic residues" evidence="19">
    <location>
        <begin position="1052"/>
        <end position="1064"/>
    </location>
</feature>
<dbReference type="CDD" id="cd17546">
    <property type="entry name" value="REC_hyHK_CKI1_RcsC-like"/>
    <property type="match status" value="1"/>
</dbReference>
<evidence type="ECO:0000256" key="16">
    <source>
        <dbReference type="ARBA" id="ARBA00046432"/>
    </source>
</evidence>
<dbReference type="Gene3D" id="2.160.10.10">
    <property type="entry name" value="Hexapeptide repeat proteins"/>
    <property type="match status" value="1"/>
</dbReference>
<dbReference type="InterPro" id="IPR051956">
    <property type="entry name" value="eIF2B_epsilon"/>
</dbReference>
<dbReference type="SUPFAM" id="SSF51161">
    <property type="entry name" value="Trimeric LpxA-like enzymes"/>
    <property type="match status" value="1"/>
</dbReference>
<evidence type="ECO:0000313" key="22">
    <source>
        <dbReference type="EMBL" id="KAF2237301.1"/>
    </source>
</evidence>
<dbReference type="Gene3D" id="1.25.40.180">
    <property type="match status" value="1"/>
</dbReference>
<keyword evidence="10" id="KW-0804">Transcription</keyword>
<feature type="compositionally biased region" description="Pro residues" evidence="19">
    <location>
        <begin position="316"/>
        <end position="325"/>
    </location>
</feature>
<dbReference type="InterPro" id="IPR005835">
    <property type="entry name" value="NTP_transferase_dom"/>
</dbReference>
<feature type="coiled-coil region" evidence="18">
    <location>
        <begin position="115"/>
        <end position="149"/>
    </location>
</feature>
<feature type="region of interest" description="Disordered" evidence="19">
    <location>
        <begin position="1284"/>
        <end position="1313"/>
    </location>
</feature>
<dbReference type="GO" id="GO:0031369">
    <property type="term" value="F:translation initiation factor binding"/>
    <property type="evidence" value="ECO:0007669"/>
    <property type="project" value="InterPro"/>
</dbReference>
<comment type="subcellular location">
    <subcellularLocation>
        <location evidence="2">Cytoplasm</location>
        <location evidence="2">Cytosol</location>
    </subcellularLocation>
    <subcellularLocation>
        <location evidence="1">Nucleus</location>
    </subcellularLocation>
</comment>
<dbReference type="PRINTS" id="PR00056">
    <property type="entry name" value="HSFDOMAIN"/>
</dbReference>
<dbReference type="InterPro" id="IPR029044">
    <property type="entry name" value="Nucleotide-diphossugar_trans"/>
</dbReference>
<evidence type="ECO:0000256" key="9">
    <source>
        <dbReference type="ARBA" id="ARBA00023125"/>
    </source>
</evidence>
<dbReference type="GO" id="GO:0003700">
    <property type="term" value="F:DNA-binding transcription factor activity"/>
    <property type="evidence" value="ECO:0007669"/>
    <property type="project" value="InterPro"/>
</dbReference>
<protein>
    <recommendedName>
        <fullName evidence="4">Mannose-1-phosphate guanyltransferase</fullName>
    </recommendedName>
    <alternativeName>
        <fullName evidence="13">GDP-mannose pyrophosphorylase</fullName>
    </alternativeName>
    <alternativeName>
        <fullName evidence="12">GTP-mannose-1-phosphate guanylyltransferase</fullName>
    </alternativeName>
    <alternativeName>
        <fullName evidence="14">Translation initiation factor eIF2B subunit epsilon</fullName>
    </alternativeName>
    <alternativeName>
        <fullName evidence="15">eIF2B GDP-GTP exchange factor subunit epsilon</fullName>
    </alternativeName>
</protein>
<keyword evidence="7" id="KW-0648">Protein biosynthesis</keyword>
<keyword evidence="5" id="KW-0963">Cytoplasm</keyword>
<dbReference type="Pfam" id="PF00072">
    <property type="entry name" value="Response_reg"/>
    <property type="match status" value="1"/>
</dbReference>
<evidence type="ECO:0000256" key="13">
    <source>
        <dbReference type="ARBA" id="ARBA00031190"/>
    </source>
</evidence>
<evidence type="ECO:0000259" key="20">
    <source>
        <dbReference type="PROSITE" id="PS50110"/>
    </source>
</evidence>
<dbReference type="SUPFAM" id="SSF46785">
    <property type="entry name" value="Winged helix' DNA-binding domain"/>
    <property type="match status" value="1"/>
</dbReference>
<keyword evidence="17" id="KW-0597">Phosphoprotein</keyword>
<dbReference type="SUPFAM" id="SSF52172">
    <property type="entry name" value="CheY-like"/>
    <property type="match status" value="1"/>
</dbReference>
<dbReference type="InterPro" id="IPR011004">
    <property type="entry name" value="Trimer_LpxA-like_sf"/>
</dbReference>
<dbReference type="PANTHER" id="PTHR45887:SF1">
    <property type="entry name" value="TRANSLATION INITIATION FACTOR EIF-2B SUBUNIT EPSILON"/>
    <property type="match status" value="1"/>
</dbReference>
<dbReference type="Gene3D" id="3.90.550.10">
    <property type="entry name" value="Spore Coat Polysaccharide Biosynthesis Protein SpsA, Chain A"/>
    <property type="match status" value="1"/>
</dbReference>
<dbReference type="Pfam" id="PF00483">
    <property type="entry name" value="NTP_transferase"/>
    <property type="match status" value="1"/>
</dbReference>
<name>A0A6A6HH82_VIRVR</name>
<dbReference type="GO" id="GO:0005634">
    <property type="term" value="C:nucleus"/>
    <property type="evidence" value="ECO:0007669"/>
    <property type="project" value="UniProtKB-SubCell"/>
</dbReference>
<dbReference type="SMART" id="SM00415">
    <property type="entry name" value="HSF"/>
    <property type="match status" value="1"/>
</dbReference>
<dbReference type="GO" id="GO:0043565">
    <property type="term" value="F:sequence-specific DNA binding"/>
    <property type="evidence" value="ECO:0007669"/>
    <property type="project" value="InterPro"/>
</dbReference>
<dbReference type="CDD" id="cd11558">
    <property type="entry name" value="W2_eIF2B_epsilon"/>
    <property type="match status" value="1"/>
</dbReference>
<accession>A0A6A6HH82</accession>
<dbReference type="PROSITE" id="PS00434">
    <property type="entry name" value="HSF_DOMAIN"/>
    <property type="match status" value="1"/>
</dbReference>
<dbReference type="SMART" id="SM00448">
    <property type="entry name" value="REC"/>
    <property type="match status" value="1"/>
</dbReference>
<dbReference type="InterPro" id="IPR016024">
    <property type="entry name" value="ARM-type_fold"/>
</dbReference>
<keyword evidence="11" id="KW-0539">Nucleus</keyword>
<evidence type="ECO:0000256" key="11">
    <source>
        <dbReference type="ARBA" id="ARBA00023242"/>
    </source>
</evidence>
<dbReference type="InterPro" id="IPR044123">
    <property type="entry name" value="W2_eIF2B_epsilon"/>
</dbReference>
<feature type="region of interest" description="Disordered" evidence="19">
    <location>
        <begin position="488"/>
        <end position="525"/>
    </location>
</feature>
<keyword evidence="23" id="KW-1185">Reference proteome</keyword>
<feature type="domain" description="W2" evidence="21">
    <location>
        <begin position="1128"/>
        <end position="1300"/>
    </location>
</feature>
<keyword evidence="9" id="KW-0238">DNA-binding</keyword>
<feature type="region of interest" description="Disordered" evidence="19">
    <location>
        <begin position="1052"/>
        <end position="1072"/>
    </location>
</feature>
<dbReference type="GO" id="GO:0005085">
    <property type="term" value="F:guanyl-nucleotide exchange factor activity"/>
    <property type="evidence" value="ECO:0007669"/>
    <property type="project" value="InterPro"/>
</dbReference>
<evidence type="ECO:0000256" key="4">
    <source>
        <dbReference type="ARBA" id="ARBA00018601"/>
    </source>
</evidence>
<keyword evidence="18" id="KW-0175">Coiled coil</keyword>
<dbReference type="GO" id="GO:0000160">
    <property type="term" value="P:phosphorelay signal transduction system"/>
    <property type="evidence" value="ECO:0007669"/>
    <property type="project" value="InterPro"/>
</dbReference>
<feature type="region of interest" description="Disordered" evidence="19">
    <location>
        <begin position="539"/>
        <end position="572"/>
    </location>
</feature>
<keyword evidence="22" id="KW-0346">Stress response</keyword>
<feature type="region of interest" description="Disordered" evidence="19">
    <location>
        <begin position="175"/>
        <end position="219"/>
    </location>
</feature>
<dbReference type="Pfam" id="PF00447">
    <property type="entry name" value="HSF_DNA-bind"/>
    <property type="match status" value="1"/>
</dbReference>
<dbReference type="PROSITE" id="PS50110">
    <property type="entry name" value="RESPONSE_REGULATORY"/>
    <property type="match status" value="1"/>
</dbReference>